<sequence length="217" mass="23316">MKQALILGGNGTVAQLTTPKLQLGGFEVTSVIHDKGHVDTIIELGAAPVIQDITRADLKTWQALLDGMDLVIWAVDGMGKMPAEAEQQAAIQLIDAVANSPYAPRLLLLSTRAHTAAEARSDPSLEPWLKARLAVEDYFCRRALEDALLLGPGGLVDGNGSGIRLIDSSATPHPWVRPGDTSRGLVSRVLVEMAFREDLPVWGRLDFINGHGEVSVL</sequence>
<accession>A0A6B8WM45</accession>
<dbReference type="RefSeq" id="WP_156230942.1">
    <property type="nucleotide sequence ID" value="NZ_CP046455.1"/>
</dbReference>
<feature type="domain" description="NAD(P)-binding" evidence="1">
    <location>
        <begin position="8"/>
        <end position="194"/>
    </location>
</feature>
<proteinExistence type="predicted"/>
<gene>
    <name evidence="2" type="ORF">COCCU_07575</name>
</gene>
<dbReference type="Pfam" id="PF13460">
    <property type="entry name" value="NAD_binding_10"/>
    <property type="match status" value="1"/>
</dbReference>
<evidence type="ECO:0000313" key="3">
    <source>
        <dbReference type="Proteomes" id="UP000424462"/>
    </source>
</evidence>
<name>A0A6B8WM45_9CORY</name>
<dbReference type="InterPro" id="IPR036291">
    <property type="entry name" value="NAD(P)-bd_dom_sf"/>
</dbReference>
<dbReference type="PANTHER" id="PTHR15020:SF50">
    <property type="entry name" value="UPF0659 PROTEIN YMR090W"/>
    <property type="match status" value="1"/>
</dbReference>
<dbReference type="InterPro" id="IPR016040">
    <property type="entry name" value="NAD(P)-bd_dom"/>
</dbReference>
<protein>
    <recommendedName>
        <fullName evidence="1">NAD(P)-binding domain-containing protein</fullName>
    </recommendedName>
</protein>
<dbReference type="SUPFAM" id="SSF51735">
    <property type="entry name" value="NAD(P)-binding Rossmann-fold domains"/>
    <property type="match status" value="1"/>
</dbReference>
<dbReference type="Proteomes" id="UP000424462">
    <property type="component" value="Chromosome"/>
</dbReference>
<evidence type="ECO:0000259" key="1">
    <source>
        <dbReference type="Pfam" id="PF13460"/>
    </source>
</evidence>
<dbReference type="KEGG" id="cok:COCCU_07575"/>
<reference evidence="2 3" key="1">
    <citation type="submission" date="2019-11" db="EMBL/GenBank/DDBJ databases">
        <title>Complete genome sequence of Corynebacterium kalinowskii 1959, a novel Corynebacterium species isolated from soil of a small paddock in Vilsendorf, Germany.</title>
        <authorList>
            <person name="Schaffert L."/>
            <person name="Ruwe M."/>
            <person name="Milse J."/>
            <person name="Hanuschka K."/>
            <person name="Ortseifen V."/>
            <person name="Droste J."/>
            <person name="Brandt D."/>
            <person name="Schlueter L."/>
            <person name="Kutter Y."/>
            <person name="Vinke S."/>
            <person name="Viehoefer P."/>
            <person name="Jacob L."/>
            <person name="Luebke N.-C."/>
            <person name="Schulte-Berndt E."/>
            <person name="Hain C."/>
            <person name="Linder M."/>
            <person name="Schmidt P."/>
            <person name="Wollenschlaeger L."/>
            <person name="Luttermann T."/>
            <person name="Thieme E."/>
            <person name="Hassa J."/>
            <person name="Haak M."/>
            <person name="Wittchen M."/>
            <person name="Mentz A."/>
            <person name="Persicke M."/>
            <person name="Busche T."/>
            <person name="Ruckert C."/>
        </authorList>
    </citation>
    <scope>NUCLEOTIDE SEQUENCE [LARGE SCALE GENOMIC DNA]</scope>
    <source>
        <strain evidence="2 3">2039</strain>
    </source>
</reference>
<dbReference type="AlphaFoldDB" id="A0A6B8WM45"/>
<dbReference type="Gene3D" id="3.40.50.720">
    <property type="entry name" value="NAD(P)-binding Rossmann-like Domain"/>
    <property type="match status" value="1"/>
</dbReference>
<dbReference type="PANTHER" id="PTHR15020">
    <property type="entry name" value="FLAVIN REDUCTASE-RELATED"/>
    <property type="match status" value="1"/>
</dbReference>
<organism evidence="2 3">
    <name type="scientific">Corynebacterium occultum</name>
    <dbReference type="NCBI Taxonomy" id="2675219"/>
    <lineage>
        <taxon>Bacteria</taxon>
        <taxon>Bacillati</taxon>
        <taxon>Actinomycetota</taxon>
        <taxon>Actinomycetes</taxon>
        <taxon>Mycobacteriales</taxon>
        <taxon>Corynebacteriaceae</taxon>
        <taxon>Corynebacterium</taxon>
    </lineage>
</organism>
<keyword evidence="3" id="KW-1185">Reference proteome</keyword>
<dbReference type="EMBL" id="CP046455">
    <property type="protein sequence ID" value="QGU07448.1"/>
    <property type="molecule type" value="Genomic_DNA"/>
</dbReference>
<evidence type="ECO:0000313" key="2">
    <source>
        <dbReference type="EMBL" id="QGU07448.1"/>
    </source>
</evidence>